<dbReference type="SMART" id="SM00855">
    <property type="entry name" value="PGAM"/>
    <property type="match status" value="1"/>
</dbReference>
<dbReference type="InterPro" id="IPR013078">
    <property type="entry name" value="His_Pase_superF_clade-1"/>
</dbReference>
<organism evidence="2 3">
    <name type="scientific">Actinomadura meyerae</name>
    <dbReference type="NCBI Taxonomy" id="240840"/>
    <lineage>
        <taxon>Bacteria</taxon>
        <taxon>Bacillati</taxon>
        <taxon>Actinomycetota</taxon>
        <taxon>Actinomycetes</taxon>
        <taxon>Streptosporangiales</taxon>
        <taxon>Thermomonosporaceae</taxon>
        <taxon>Actinomadura</taxon>
    </lineage>
</organism>
<dbReference type="InterPro" id="IPR050275">
    <property type="entry name" value="PGM_Phosphatase"/>
</dbReference>
<evidence type="ECO:0000313" key="3">
    <source>
        <dbReference type="Proteomes" id="UP000198318"/>
    </source>
</evidence>
<dbReference type="CDD" id="cd07067">
    <property type="entry name" value="HP_PGM_like"/>
    <property type="match status" value="1"/>
</dbReference>
<dbReference type="Pfam" id="PF00300">
    <property type="entry name" value="His_Phos_1"/>
    <property type="match status" value="1"/>
</dbReference>
<dbReference type="InterPro" id="IPR029033">
    <property type="entry name" value="His_PPase_superfam"/>
</dbReference>
<feature type="binding site" evidence="1">
    <location>
        <position position="70"/>
    </location>
    <ligand>
        <name>substrate</name>
    </ligand>
</feature>
<dbReference type="PANTHER" id="PTHR48100">
    <property type="entry name" value="BROAD-SPECIFICITY PHOSPHATASE YOR283W-RELATED"/>
    <property type="match status" value="1"/>
</dbReference>
<gene>
    <name evidence="2" type="ORF">SAMN05443665_100432</name>
</gene>
<reference evidence="2 3" key="1">
    <citation type="submission" date="2017-06" db="EMBL/GenBank/DDBJ databases">
        <authorList>
            <person name="Kim H.J."/>
            <person name="Triplett B.A."/>
        </authorList>
    </citation>
    <scope>NUCLEOTIDE SEQUENCE [LARGE SCALE GENOMIC DNA]</scope>
    <source>
        <strain evidence="2 3">DSM 44715</strain>
    </source>
</reference>
<dbReference type="SUPFAM" id="SSF53254">
    <property type="entry name" value="Phosphoglycerate mutase-like"/>
    <property type="match status" value="1"/>
</dbReference>
<protein>
    <submittedName>
        <fullName evidence="2">Probable phosphoglycerate mutase</fullName>
    </submittedName>
</protein>
<accession>A0A239EFT4</accession>
<sequence length="210" mass="22014">MGESGALGEKAVSTTLYLVRHGETEWHAENRYAGVSDVALTDTGREQAERLGRWAAGAGVDVVWASPLRRARATAAPAAAALGRALAIDGDLAEVDFGAAEGRTLAELAPAEAAAFRADPVRGAFPGAEDPRKAVERGTAVLRRIASRHSGERVLVVTHNTLLRLTLCGLLGIAPSTYRTVFPQVRNCAVTELRVTGGTAALMSYNVPTG</sequence>
<dbReference type="Proteomes" id="UP000198318">
    <property type="component" value="Unassembled WGS sequence"/>
</dbReference>
<proteinExistence type="predicted"/>
<keyword evidence="3" id="KW-1185">Reference proteome</keyword>
<dbReference type="EMBL" id="FZOR01000004">
    <property type="protein sequence ID" value="SNS43516.1"/>
    <property type="molecule type" value="Genomic_DNA"/>
</dbReference>
<dbReference type="AlphaFoldDB" id="A0A239EFT4"/>
<dbReference type="Gene3D" id="3.40.50.1240">
    <property type="entry name" value="Phosphoglycerate mutase-like"/>
    <property type="match status" value="1"/>
</dbReference>
<dbReference type="PANTHER" id="PTHR48100:SF1">
    <property type="entry name" value="HISTIDINE PHOSPHATASE FAMILY PROTEIN-RELATED"/>
    <property type="match status" value="1"/>
</dbReference>
<dbReference type="GO" id="GO:0005737">
    <property type="term" value="C:cytoplasm"/>
    <property type="evidence" value="ECO:0007669"/>
    <property type="project" value="TreeGrafter"/>
</dbReference>
<dbReference type="GO" id="GO:0016791">
    <property type="term" value="F:phosphatase activity"/>
    <property type="evidence" value="ECO:0007669"/>
    <property type="project" value="TreeGrafter"/>
</dbReference>
<evidence type="ECO:0000256" key="1">
    <source>
        <dbReference type="PIRSR" id="PIRSR613078-2"/>
    </source>
</evidence>
<name>A0A239EFT4_9ACTN</name>
<evidence type="ECO:0000313" key="2">
    <source>
        <dbReference type="EMBL" id="SNS43516.1"/>
    </source>
</evidence>